<dbReference type="RefSeq" id="WP_265381520.1">
    <property type="nucleotide sequence ID" value="NZ_CP110615.1"/>
</dbReference>
<evidence type="ECO:0000313" key="2">
    <source>
        <dbReference type="Proteomes" id="UP001164965"/>
    </source>
</evidence>
<dbReference type="Pfam" id="PF02613">
    <property type="entry name" value="Nitrate_red_del"/>
    <property type="match status" value="1"/>
</dbReference>
<name>A0ABY6NWQ1_9NOCA</name>
<dbReference type="InterPro" id="IPR020945">
    <property type="entry name" value="DMSO/NO3_reduct_chaperone"/>
</dbReference>
<evidence type="ECO:0000313" key="1">
    <source>
        <dbReference type="EMBL" id="UZJ23413.1"/>
    </source>
</evidence>
<dbReference type="InterPro" id="IPR036411">
    <property type="entry name" value="TorD-like_sf"/>
</dbReference>
<dbReference type="Gene3D" id="1.10.3480.10">
    <property type="entry name" value="TorD-like"/>
    <property type="match status" value="1"/>
</dbReference>
<sequence length="301" mass="31879">MTTTVDTTVVDSPARWELLRALGAVVLTPPPASTSLCEALELPVQTGVEHTDAFVLTAPPHAAIHLGPEGQLGGEGLDRVAGFWRALGLSAPTDADHLGTLLMLYAELGEAERGANQERTRTQVRTARAALFHEHVDSWAPGYLTAVAGLGIASVAEWAVLTAQVLAAERVELGPPALLPLALRVAPAGPRGADSFDETLDALVSPVRSGMILTHRDLLAGAARAGVGVRRGERRFALRAMLTQDADATLGWLAEHALTWAGRHRGERAPESTSASSWWSARAAQTAQTLAELRRDAAETR</sequence>
<gene>
    <name evidence="1" type="ORF">RHODO2019_09185</name>
</gene>
<proteinExistence type="predicted"/>
<protein>
    <submittedName>
        <fullName evidence="1">Molecular chaperone TorD family protein</fullName>
    </submittedName>
</protein>
<reference evidence="1" key="1">
    <citation type="submission" date="2022-10" db="EMBL/GenBank/DDBJ databases">
        <title>Rhodococcus sp.75.</title>
        <authorList>
            <person name="Sun M."/>
        </authorList>
    </citation>
    <scope>NUCLEOTIDE SEQUENCE</scope>
    <source>
        <strain evidence="1">75</strain>
    </source>
</reference>
<dbReference type="SUPFAM" id="SSF89155">
    <property type="entry name" value="TorD-like"/>
    <property type="match status" value="1"/>
</dbReference>
<dbReference type="Proteomes" id="UP001164965">
    <property type="component" value="Chromosome"/>
</dbReference>
<organism evidence="1 2">
    <name type="scientific">Rhodococcus antarcticus</name>
    <dbReference type="NCBI Taxonomy" id="2987751"/>
    <lineage>
        <taxon>Bacteria</taxon>
        <taxon>Bacillati</taxon>
        <taxon>Actinomycetota</taxon>
        <taxon>Actinomycetes</taxon>
        <taxon>Mycobacteriales</taxon>
        <taxon>Nocardiaceae</taxon>
        <taxon>Rhodococcus</taxon>
    </lineage>
</organism>
<accession>A0ABY6NWQ1</accession>
<keyword evidence="2" id="KW-1185">Reference proteome</keyword>
<dbReference type="EMBL" id="CP110615">
    <property type="protein sequence ID" value="UZJ23413.1"/>
    <property type="molecule type" value="Genomic_DNA"/>
</dbReference>